<dbReference type="InterPro" id="IPR013785">
    <property type="entry name" value="Aldolase_TIM"/>
</dbReference>
<comment type="pathway">
    <text evidence="2 9">Pyrimidine metabolism; UMP biosynthesis via de novo pathway.</text>
</comment>
<comment type="similarity">
    <text evidence="3 9">Belongs to the dihydroorotate dehydrogenase family. Type 1 subfamily.</text>
</comment>
<keyword evidence="8 9" id="KW-0560">Oxidoreductase</keyword>
<keyword evidence="7 9" id="KW-0665">Pyrimidine biosynthesis</keyword>
<feature type="binding site" evidence="9">
    <location>
        <begin position="48"/>
        <end position="49"/>
    </location>
    <ligand>
        <name>FMN</name>
        <dbReference type="ChEBI" id="CHEBI:58210"/>
    </ligand>
</feature>
<evidence type="ECO:0000313" key="12">
    <source>
        <dbReference type="Proteomes" id="UP000671879"/>
    </source>
</evidence>
<feature type="active site" description="Nucleophile" evidence="9">
    <location>
        <position position="133"/>
    </location>
</feature>
<name>A0A9Q7A9M0_9BACT</name>
<evidence type="ECO:0000256" key="3">
    <source>
        <dbReference type="ARBA" id="ARBA00008008"/>
    </source>
</evidence>
<evidence type="ECO:0000256" key="4">
    <source>
        <dbReference type="ARBA" id="ARBA00022490"/>
    </source>
</evidence>
<gene>
    <name evidence="9" type="primary">pyrD</name>
    <name evidence="11" type="ORF">KAR29_03065</name>
</gene>
<dbReference type="PIRSF" id="PIRSF000164">
    <property type="entry name" value="DHO_oxidase"/>
    <property type="match status" value="1"/>
</dbReference>
<evidence type="ECO:0000313" key="11">
    <source>
        <dbReference type="EMBL" id="QTX32911.1"/>
    </source>
</evidence>
<dbReference type="PANTHER" id="PTHR48109:SF1">
    <property type="entry name" value="DIHYDROOROTATE DEHYDROGENASE (FUMARATE)"/>
    <property type="match status" value="1"/>
</dbReference>
<dbReference type="InterPro" id="IPR024920">
    <property type="entry name" value="Dihydroorotate_DH_1"/>
</dbReference>
<dbReference type="InterPro" id="IPR050074">
    <property type="entry name" value="DHO_dehydrogenase"/>
</dbReference>
<comment type="cofactor">
    <cofactor evidence="9">
        <name>FMN</name>
        <dbReference type="ChEBI" id="CHEBI:58210"/>
    </cofactor>
    <text evidence="9">Binds 1 FMN per subunit.</text>
</comment>
<dbReference type="HAMAP" id="MF_00224">
    <property type="entry name" value="DHO_dh_type1"/>
    <property type="match status" value="1"/>
</dbReference>
<dbReference type="EC" id="1.3.-.-" evidence="9"/>
<dbReference type="EMBL" id="CP072943">
    <property type="protein sequence ID" value="QTX32911.1"/>
    <property type="molecule type" value="Genomic_DNA"/>
</dbReference>
<evidence type="ECO:0000256" key="5">
    <source>
        <dbReference type="ARBA" id="ARBA00022630"/>
    </source>
</evidence>
<dbReference type="InterPro" id="IPR001295">
    <property type="entry name" value="Dihydroorotate_DH_CS"/>
</dbReference>
<feature type="binding site" evidence="9">
    <location>
        <position position="24"/>
    </location>
    <ligand>
        <name>FMN</name>
        <dbReference type="ChEBI" id="CHEBI:58210"/>
    </ligand>
</feature>
<feature type="binding site" evidence="9">
    <location>
        <begin position="268"/>
        <end position="269"/>
    </location>
    <ligand>
        <name>FMN</name>
        <dbReference type="ChEBI" id="CHEBI:58210"/>
    </ligand>
</feature>
<feature type="binding site" evidence="9">
    <location>
        <position position="220"/>
    </location>
    <ligand>
        <name>FMN</name>
        <dbReference type="ChEBI" id="CHEBI:58210"/>
    </ligand>
</feature>
<feature type="binding site" evidence="9">
    <location>
        <begin position="195"/>
        <end position="196"/>
    </location>
    <ligand>
        <name>substrate</name>
    </ligand>
</feature>
<dbReference type="InterPro" id="IPR012135">
    <property type="entry name" value="Dihydroorotate_DH_1_2"/>
</dbReference>
<evidence type="ECO:0000256" key="8">
    <source>
        <dbReference type="ARBA" id="ARBA00023002"/>
    </source>
</evidence>
<feature type="domain" description="Dihydroorotate dehydrogenase catalytic" evidence="10">
    <location>
        <begin position="13"/>
        <end position="286"/>
    </location>
</feature>
<keyword evidence="4 9" id="KW-0963">Cytoplasm</keyword>
<keyword evidence="12" id="KW-1185">Reference proteome</keyword>
<accession>A0A9Q7A9M0</accession>
<comment type="subcellular location">
    <subcellularLocation>
        <location evidence="1 9">Cytoplasm</location>
    </subcellularLocation>
</comment>
<proteinExistence type="inferred from homology"/>
<dbReference type="SUPFAM" id="SSF51395">
    <property type="entry name" value="FMN-linked oxidoreductases"/>
    <property type="match status" value="1"/>
</dbReference>
<keyword evidence="5 9" id="KW-0285">Flavoprotein</keyword>
<sequence length="312" mass="32844">MNFPVDRSLSVGSLRLPTPLVIASGLWPFDGAFWSEEALRGVGAICSKGLTWHARPGNGGIRLWETPAGLLNSIGLQNPGVKVFVTEIVPSLPRCRPLVANVAVEKLDDLERSLDLLLSMEMPPEAVELNVSCPNVSCGGMAWGVDPSGVLQVLQVARGVWKGPLWLKLTPQAPRWASVVEAAERGGADALVVANTWLGMAIDVHRRRPVFERTFAGLSGPAVFPLALRLLWETAGMTGLPLVGCGGVSGGADALSMILAGASAVEIGTVLTGDFGAPARICSEMEVLVTEAGEKSVSALVGGARENRKERL</sequence>
<feature type="binding site" evidence="9">
    <location>
        <position position="48"/>
    </location>
    <ligand>
        <name>substrate</name>
    </ligand>
</feature>
<reference evidence="12" key="1">
    <citation type="submission" date="2021-04" db="EMBL/GenBank/DDBJ databases">
        <title>A novel Synergistetes isolate from a pyrite-forming mixed culture.</title>
        <authorList>
            <person name="Bunk B."/>
            <person name="Sproer C."/>
            <person name="Spring S."/>
            <person name="Pester M."/>
        </authorList>
    </citation>
    <scope>NUCLEOTIDE SEQUENCE [LARGE SCALE GENOMIC DNA]</scope>
    <source>
        <strain evidence="12">J.5.4.2-T.3.5.2</strain>
    </source>
</reference>
<dbReference type="PANTHER" id="PTHR48109">
    <property type="entry name" value="DIHYDROOROTATE DEHYDROGENASE (QUINONE), MITOCHONDRIAL-RELATED"/>
    <property type="match status" value="1"/>
</dbReference>
<evidence type="ECO:0000259" key="10">
    <source>
        <dbReference type="Pfam" id="PF01180"/>
    </source>
</evidence>
<dbReference type="KEGG" id="aram:KAR29_03065"/>
<evidence type="ECO:0000256" key="9">
    <source>
        <dbReference type="HAMAP-Rule" id="MF_00224"/>
    </source>
</evidence>
<dbReference type="GO" id="GO:0006207">
    <property type="term" value="P:'de novo' pyrimidine nucleobase biosynthetic process"/>
    <property type="evidence" value="ECO:0007669"/>
    <property type="project" value="InterPro"/>
</dbReference>
<feature type="binding site" evidence="9">
    <location>
        <position position="168"/>
    </location>
    <ligand>
        <name>FMN</name>
        <dbReference type="ChEBI" id="CHEBI:58210"/>
    </ligand>
</feature>
<dbReference type="AlphaFoldDB" id="A0A9Q7A9M0"/>
<feature type="binding site" evidence="9">
    <location>
        <begin position="72"/>
        <end position="76"/>
    </location>
    <ligand>
        <name>substrate</name>
    </ligand>
</feature>
<dbReference type="GO" id="GO:0005737">
    <property type="term" value="C:cytoplasm"/>
    <property type="evidence" value="ECO:0007669"/>
    <property type="project" value="UniProtKB-SubCell"/>
</dbReference>
<dbReference type="PROSITE" id="PS00912">
    <property type="entry name" value="DHODEHASE_2"/>
    <property type="match status" value="1"/>
</dbReference>
<dbReference type="RefSeq" id="WP_274374175.1">
    <property type="nucleotide sequence ID" value="NZ_CP072943.1"/>
</dbReference>
<dbReference type="GO" id="GO:0004152">
    <property type="term" value="F:dihydroorotate dehydrogenase activity"/>
    <property type="evidence" value="ECO:0007669"/>
    <property type="project" value="UniProtKB-UniRule"/>
</dbReference>
<dbReference type="GO" id="GO:0044205">
    <property type="term" value="P:'de novo' UMP biosynthetic process"/>
    <property type="evidence" value="ECO:0007669"/>
    <property type="project" value="UniProtKB-UniRule"/>
</dbReference>
<evidence type="ECO:0000256" key="6">
    <source>
        <dbReference type="ARBA" id="ARBA00022643"/>
    </source>
</evidence>
<feature type="binding site" evidence="9">
    <location>
        <position position="130"/>
    </location>
    <ligand>
        <name>substrate</name>
    </ligand>
</feature>
<protein>
    <recommendedName>
        <fullName evidence="9">Dihydroorotate dehydrogenase</fullName>
        <shortName evidence="9">DHOD</shortName>
        <shortName evidence="9">DHODase</shortName>
        <shortName evidence="9">DHOdehase</shortName>
        <ecNumber evidence="9">1.3.-.-</ecNumber>
    </recommendedName>
</protein>
<organism evidence="11 12">
    <name type="scientific">Aminithiophilus ramosus</name>
    <dbReference type="NCBI Taxonomy" id="3029084"/>
    <lineage>
        <taxon>Bacteria</taxon>
        <taxon>Thermotogati</taxon>
        <taxon>Synergistota</taxon>
        <taxon>Synergistia</taxon>
        <taxon>Synergistales</taxon>
        <taxon>Aminithiophilaceae</taxon>
        <taxon>Aminithiophilus</taxon>
    </lineage>
</organism>
<evidence type="ECO:0000256" key="7">
    <source>
        <dbReference type="ARBA" id="ARBA00022975"/>
    </source>
</evidence>
<feature type="binding site" evidence="9">
    <location>
        <begin position="246"/>
        <end position="247"/>
    </location>
    <ligand>
        <name>FMN</name>
        <dbReference type="ChEBI" id="CHEBI:58210"/>
    </ligand>
</feature>
<comment type="caution">
    <text evidence="9">Lacks conserved residue(s) required for the propagation of feature annotation.</text>
</comment>
<keyword evidence="6 9" id="KW-0288">FMN</keyword>
<evidence type="ECO:0000256" key="2">
    <source>
        <dbReference type="ARBA" id="ARBA00004725"/>
    </source>
</evidence>
<feature type="binding site" evidence="9">
    <location>
        <position position="101"/>
    </location>
    <ligand>
        <name>FMN</name>
        <dbReference type="ChEBI" id="CHEBI:58210"/>
    </ligand>
</feature>
<comment type="catalytic activity">
    <reaction evidence="9">
        <text>(S)-dihydroorotate + A = orotate + AH2</text>
        <dbReference type="Rhea" id="RHEA:18073"/>
        <dbReference type="ChEBI" id="CHEBI:13193"/>
        <dbReference type="ChEBI" id="CHEBI:17499"/>
        <dbReference type="ChEBI" id="CHEBI:30839"/>
        <dbReference type="ChEBI" id="CHEBI:30864"/>
    </reaction>
</comment>
<dbReference type="Gene3D" id="3.20.20.70">
    <property type="entry name" value="Aldolase class I"/>
    <property type="match status" value="1"/>
</dbReference>
<comment type="function">
    <text evidence="9">Catalyzes the conversion of dihydroorotate to orotate.</text>
</comment>
<dbReference type="InterPro" id="IPR005720">
    <property type="entry name" value="Dihydroorotate_DH_cat"/>
</dbReference>
<dbReference type="Pfam" id="PF01180">
    <property type="entry name" value="DHO_dh"/>
    <property type="match status" value="1"/>
</dbReference>
<evidence type="ECO:0000256" key="1">
    <source>
        <dbReference type="ARBA" id="ARBA00004496"/>
    </source>
</evidence>
<feature type="binding site" evidence="9">
    <location>
        <position position="130"/>
    </location>
    <ligand>
        <name>FMN</name>
        <dbReference type="ChEBI" id="CHEBI:58210"/>
    </ligand>
</feature>
<dbReference type="Proteomes" id="UP000671879">
    <property type="component" value="Chromosome"/>
</dbReference>